<dbReference type="InterPro" id="IPR036259">
    <property type="entry name" value="MFS_trans_sf"/>
</dbReference>
<evidence type="ECO:0000313" key="11">
    <source>
        <dbReference type="Proteomes" id="UP000780768"/>
    </source>
</evidence>
<feature type="transmembrane region" description="Helical" evidence="8">
    <location>
        <begin position="422"/>
        <end position="440"/>
    </location>
</feature>
<dbReference type="Gene3D" id="1.20.1250.20">
    <property type="entry name" value="MFS general substrate transporter like domains"/>
    <property type="match status" value="1"/>
</dbReference>
<dbReference type="Pfam" id="PF00083">
    <property type="entry name" value="Sugar_tr"/>
    <property type="match status" value="1"/>
</dbReference>
<reference evidence="10" key="2">
    <citation type="submission" date="2021-09" db="EMBL/GenBank/DDBJ databases">
        <authorList>
            <person name="Gilroy R."/>
        </authorList>
    </citation>
    <scope>NUCLEOTIDE SEQUENCE</scope>
    <source>
        <strain evidence="10">7318</strain>
    </source>
</reference>
<gene>
    <name evidence="10" type="ORF">K8V65_04880</name>
</gene>
<dbReference type="InterPro" id="IPR020846">
    <property type="entry name" value="MFS_dom"/>
</dbReference>
<comment type="caution">
    <text evidence="10">The sequence shown here is derived from an EMBL/GenBank/DDBJ whole genome shotgun (WGS) entry which is preliminary data.</text>
</comment>
<feature type="transmembrane region" description="Helical" evidence="8">
    <location>
        <begin position="302"/>
        <end position="320"/>
    </location>
</feature>
<protein>
    <submittedName>
        <fullName evidence="10">Sugar porter family MFS transporter</fullName>
    </submittedName>
</protein>
<dbReference type="PROSITE" id="PS00216">
    <property type="entry name" value="SUGAR_TRANSPORT_1"/>
    <property type="match status" value="1"/>
</dbReference>
<dbReference type="InterPro" id="IPR003663">
    <property type="entry name" value="Sugar/inositol_transpt"/>
</dbReference>
<evidence type="ECO:0000256" key="5">
    <source>
        <dbReference type="ARBA" id="ARBA00022989"/>
    </source>
</evidence>
<dbReference type="GO" id="GO:0022857">
    <property type="term" value="F:transmembrane transporter activity"/>
    <property type="evidence" value="ECO:0007669"/>
    <property type="project" value="InterPro"/>
</dbReference>
<dbReference type="InterPro" id="IPR005829">
    <property type="entry name" value="Sugar_transporter_CS"/>
</dbReference>
<organism evidence="10 11">
    <name type="scientific">Megamonas hypermegale</name>
    <dbReference type="NCBI Taxonomy" id="158847"/>
    <lineage>
        <taxon>Bacteria</taxon>
        <taxon>Bacillati</taxon>
        <taxon>Bacillota</taxon>
        <taxon>Negativicutes</taxon>
        <taxon>Selenomonadales</taxon>
        <taxon>Selenomonadaceae</taxon>
        <taxon>Megamonas</taxon>
    </lineage>
</organism>
<evidence type="ECO:0000256" key="8">
    <source>
        <dbReference type="SAM" id="Phobius"/>
    </source>
</evidence>
<proteinExistence type="inferred from homology"/>
<feature type="transmembrane region" description="Helical" evidence="8">
    <location>
        <begin position="394"/>
        <end position="416"/>
    </location>
</feature>
<dbReference type="EMBL" id="DYVR01000130">
    <property type="protein sequence ID" value="HJF84975.1"/>
    <property type="molecule type" value="Genomic_DNA"/>
</dbReference>
<accession>A0A921L7J9</accession>
<feature type="transmembrane region" description="Helical" evidence="8">
    <location>
        <begin position="260"/>
        <end position="282"/>
    </location>
</feature>
<dbReference type="PANTHER" id="PTHR48020:SF12">
    <property type="entry name" value="PROTON MYO-INOSITOL COTRANSPORTER"/>
    <property type="match status" value="1"/>
</dbReference>
<evidence type="ECO:0000313" key="10">
    <source>
        <dbReference type="EMBL" id="HJF84975.1"/>
    </source>
</evidence>
<keyword evidence="3 7" id="KW-0813">Transport</keyword>
<dbReference type="PROSITE" id="PS50850">
    <property type="entry name" value="MFS"/>
    <property type="match status" value="1"/>
</dbReference>
<evidence type="ECO:0000256" key="1">
    <source>
        <dbReference type="ARBA" id="ARBA00004651"/>
    </source>
</evidence>
<feature type="transmembrane region" description="Helical" evidence="8">
    <location>
        <begin position="50"/>
        <end position="74"/>
    </location>
</feature>
<name>A0A921L7J9_9FIRM</name>
<evidence type="ECO:0000259" key="9">
    <source>
        <dbReference type="PROSITE" id="PS50850"/>
    </source>
</evidence>
<keyword evidence="5 8" id="KW-1133">Transmembrane helix</keyword>
<feature type="transmembrane region" description="Helical" evidence="8">
    <location>
        <begin position="144"/>
        <end position="169"/>
    </location>
</feature>
<dbReference type="GO" id="GO:0005886">
    <property type="term" value="C:plasma membrane"/>
    <property type="evidence" value="ECO:0007669"/>
    <property type="project" value="UniProtKB-SubCell"/>
</dbReference>
<dbReference type="PANTHER" id="PTHR48020">
    <property type="entry name" value="PROTON MYO-INOSITOL COTRANSPORTER"/>
    <property type="match status" value="1"/>
</dbReference>
<feature type="transmembrane region" description="Helical" evidence="8">
    <location>
        <begin position="86"/>
        <end position="108"/>
    </location>
</feature>
<dbReference type="InterPro" id="IPR005828">
    <property type="entry name" value="MFS_sugar_transport-like"/>
</dbReference>
<dbReference type="Proteomes" id="UP000780768">
    <property type="component" value="Unassembled WGS sequence"/>
</dbReference>
<dbReference type="NCBIfam" id="TIGR00879">
    <property type="entry name" value="SP"/>
    <property type="match status" value="1"/>
</dbReference>
<keyword evidence="4 8" id="KW-0812">Transmembrane</keyword>
<feature type="transmembrane region" description="Helical" evidence="8">
    <location>
        <begin position="327"/>
        <end position="345"/>
    </location>
</feature>
<dbReference type="InterPro" id="IPR050814">
    <property type="entry name" value="Myo-inositol_Transporter"/>
</dbReference>
<dbReference type="PROSITE" id="PS00217">
    <property type="entry name" value="SUGAR_TRANSPORT_2"/>
    <property type="match status" value="1"/>
</dbReference>
<dbReference type="AlphaFoldDB" id="A0A921L7J9"/>
<evidence type="ECO:0000256" key="6">
    <source>
        <dbReference type="ARBA" id="ARBA00023136"/>
    </source>
</evidence>
<dbReference type="SUPFAM" id="SSF103473">
    <property type="entry name" value="MFS general substrate transporter"/>
    <property type="match status" value="1"/>
</dbReference>
<evidence type="ECO:0000256" key="2">
    <source>
        <dbReference type="ARBA" id="ARBA00010992"/>
    </source>
</evidence>
<feature type="domain" description="Major facilitator superfamily (MFS) profile" evidence="9">
    <location>
        <begin position="17"/>
        <end position="448"/>
    </location>
</feature>
<feature type="transmembrane region" description="Helical" evidence="8">
    <location>
        <begin position="357"/>
        <end position="382"/>
    </location>
</feature>
<keyword evidence="6 8" id="KW-0472">Membrane</keyword>
<evidence type="ECO:0000256" key="3">
    <source>
        <dbReference type="ARBA" id="ARBA00022448"/>
    </source>
</evidence>
<feature type="transmembrane region" description="Helical" evidence="8">
    <location>
        <begin position="175"/>
        <end position="197"/>
    </location>
</feature>
<feature type="transmembrane region" description="Helical" evidence="8">
    <location>
        <begin position="12"/>
        <end position="30"/>
    </location>
</feature>
<comment type="subcellular location">
    <subcellularLocation>
        <location evidence="1">Cell membrane</location>
        <topology evidence="1">Multi-pass membrane protein</topology>
    </subcellularLocation>
</comment>
<comment type="similarity">
    <text evidence="2 7">Belongs to the major facilitator superfamily. Sugar transporter (TC 2.A.1.1) family.</text>
</comment>
<sequence>MTAEQINPNAKRTMVFMGLLATFGSLLFGYDTGVINGALPYMARPDQLNLTPALEGLVGSAICIGAAIGSFLSGRLSDAYGRKTTLSYLSILFFLASLGCVLSINAQMMIVCRFFLGLAVGGSSTIVPGYLAEIATSQYRGRMVGLMDLVVVFGQFLAYIVNAIIAINLGHDPHVWRYILAVTLIPAVLLFLSMLIAKESPRYLVAKGRISEALEVLKCTHETQAQAIAELNSIKDVLAEQSATKNLSFKDFTEPWMKRIFFLGIALAVTQQVTGVNSIMFYGSQILTHSGFSTDAALVGNIGNGLISVAGALFGLYIVGKIGRRTMLTIGLCGVLTANILIGVISSTLEGSPLLPYFILTLTVIFLGFQQSCVSPATWLMISEIFPTRMRSTCMGLTILCLWCTNFIVTLVFPILLGIVGISNTFFIFGALCICSLIFVRTSMPETKHLSIEEIERKFRNETK</sequence>
<reference evidence="10" key="1">
    <citation type="journal article" date="2021" name="PeerJ">
        <title>Extensive microbial diversity within the chicken gut microbiome revealed by metagenomics and culture.</title>
        <authorList>
            <person name="Gilroy R."/>
            <person name="Ravi A."/>
            <person name="Getino M."/>
            <person name="Pursley I."/>
            <person name="Horton D.L."/>
            <person name="Alikhan N.F."/>
            <person name="Baker D."/>
            <person name="Gharbi K."/>
            <person name="Hall N."/>
            <person name="Watson M."/>
            <person name="Adriaenssens E.M."/>
            <person name="Foster-Nyarko E."/>
            <person name="Jarju S."/>
            <person name="Secka A."/>
            <person name="Antonio M."/>
            <person name="Oren A."/>
            <person name="Chaudhuri R.R."/>
            <person name="La Ragione R."/>
            <person name="Hildebrand F."/>
            <person name="Pallen M.J."/>
        </authorList>
    </citation>
    <scope>NUCLEOTIDE SEQUENCE</scope>
    <source>
        <strain evidence="10">7318</strain>
    </source>
</reference>
<evidence type="ECO:0000256" key="4">
    <source>
        <dbReference type="ARBA" id="ARBA00022692"/>
    </source>
</evidence>
<feature type="transmembrane region" description="Helical" evidence="8">
    <location>
        <begin position="114"/>
        <end position="132"/>
    </location>
</feature>
<dbReference type="PRINTS" id="PR00171">
    <property type="entry name" value="SUGRTRNSPORT"/>
</dbReference>
<evidence type="ECO:0000256" key="7">
    <source>
        <dbReference type="RuleBase" id="RU003346"/>
    </source>
</evidence>